<evidence type="ECO:0000313" key="3">
    <source>
        <dbReference type="Proteomes" id="UP000466906"/>
    </source>
</evidence>
<keyword evidence="1" id="KW-0812">Transmembrane</keyword>
<keyword evidence="1" id="KW-0472">Membrane</keyword>
<dbReference type="KEGG" id="malv:MALV_22730"/>
<dbReference type="Proteomes" id="UP000466906">
    <property type="component" value="Chromosome"/>
</dbReference>
<feature type="transmembrane region" description="Helical" evidence="1">
    <location>
        <begin position="82"/>
        <end position="106"/>
    </location>
</feature>
<proteinExistence type="predicted"/>
<evidence type="ECO:0000313" key="2">
    <source>
        <dbReference type="EMBL" id="BBX27148.1"/>
    </source>
</evidence>
<name>A0A6N4URV8_9MYCO</name>
<feature type="transmembrane region" description="Helical" evidence="1">
    <location>
        <begin position="54"/>
        <end position="75"/>
    </location>
</feature>
<protein>
    <submittedName>
        <fullName evidence="2">Uncharacterized protein</fullName>
    </submittedName>
</protein>
<keyword evidence="3" id="KW-1185">Reference proteome</keyword>
<dbReference type="AlphaFoldDB" id="A0A6N4URV8"/>
<dbReference type="EMBL" id="AP022565">
    <property type="protein sequence ID" value="BBX27148.1"/>
    <property type="molecule type" value="Genomic_DNA"/>
</dbReference>
<gene>
    <name evidence="2" type="ORF">MALV_22730</name>
</gene>
<feature type="transmembrane region" description="Helical" evidence="1">
    <location>
        <begin position="12"/>
        <end position="34"/>
    </location>
</feature>
<evidence type="ECO:0000256" key="1">
    <source>
        <dbReference type="SAM" id="Phobius"/>
    </source>
</evidence>
<sequence>MRARVGTAISGAVAWIAGLVAIWSLAGFTAVTAYRRGQIESHRCLAELPIPVNLFQVGVVALMLAVGAGIVTVFLKNGQSQKLIVCILAGYVAVMVPLLVASVASYTGVRQPEPMAHTACISGDDAVHEGDG</sequence>
<reference evidence="2 3" key="1">
    <citation type="journal article" date="2019" name="Emerg. Microbes Infect.">
        <title>Comprehensive subspecies identification of 175 nontuberculous mycobacteria species based on 7547 genomic profiles.</title>
        <authorList>
            <person name="Matsumoto Y."/>
            <person name="Kinjo T."/>
            <person name="Motooka D."/>
            <person name="Nabeya D."/>
            <person name="Jung N."/>
            <person name="Uechi K."/>
            <person name="Horii T."/>
            <person name="Iida T."/>
            <person name="Fujita J."/>
            <person name="Nakamura S."/>
        </authorList>
    </citation>
    <scope>NUCLEOTIDE SEQUENCE [LARGE SCALE GENOMIC DNA]</scope>
    <source>
        <strain evidence="2 3">JCM 12272</strain>
    </source>
</reference>
<keyword evidence="1" id="KW-1133">Transmembrane helix</keyword>
<organism evidence="2 3">
    <name type="scientific">Mycolicibacterium alvei</name>
    <dbReference type="NCBI Taxonomy" id="67081"/>
    <lineage>
        <taxon>Bacteria</taxon>
        <taxon>Bacillati</taxon>
        <taxon>Actinomycetota</taxon>
        <taxon>Actinomycetes</taxon>
        <taxon>Mycobacteriales</taxon>
        <taxon>Mycobacteriaceae</taxon>
        <taxon>Mycolicibacterium</taxon>
    </lineage>
</organism>
<accession>A0A6N4URV8</accession>